<feature type="transmembrane region" description="Helical" evidence="2">
    <location>
        <begin position="47"/>
        <end position="68"/>
    </location>
</feature>
<proteinExistence type="predicted"/>
<feature type="non-terminal residue" evidence="4">
    <location>
        <position position="1"/>
    </location>
</feature>
<feature type="transmembrane region" description="Helical" evidence="2">
    <location>
        <begin position="74"/>
        <end position="91"/>
    </location>
</feature>
<feature type="transmembrane region" description="Helical" evidence="2">
    <location>
        <begin position="137"/>
        <end position="160"/>
    </location>
</feature>
<evidence type="ECO:0000256" key="1">
    <source>
        <dbReference type="SAM" id="MobiDB-lite"/>
    </source>
</evidence>
<keyword evidence="2" id="KW-0472">Membrane</keyword>
<feature type="transmembrane region" description="Helical" evidence="2">
    <location>
        <begin position="206"/>
        <end position="227"/>
    </location>
</feature>
<feature type="compositionally biased region" description="Low complexity" evidence="1">
    <location>
        <begin position="266"/>
        <end position="277"/>
    </location>
</feature>
<dbReference type="OrthoDB" id="3270417at2759"/>
<evidence type="ECO:0000313" key="5">
    <source>
        <dbReference type="Proteomes" id="UP001140091"/>
    </source>
</evidence>
<keyword evidence="2" id="KW-0812">Transmembrane</keyword>
<feature type="transmembrane region" description="Helical" evidence="2">
    <location>
        <begin position="98"/>
        <end position="117"/>
    </location>
</feature>
<feature type="compositionally biased region" description="Basic and acidic residues" evidence="1">
    <location>
        <begin position="304"/>
        <end position="314"/>
    </location>
</feature>
<reference evidence="4" key="1">
    <citation type="submission" date="2022-06" db="EMBL/GenBank/DDBJ databases">
        <title>Genome Sequence of Candolleomyces eurysporus.</title>
        <authorList>
            <person name="Buettner E."/>
        </authorList>
    </citation>
    <scope>NUCLEOTIDE SEQUENCE</scope>
    <source>
        <strain evidence="4">VTCC 930004</strain>
    </source>
</reference>
<accession>A0A9W8IUJ2</accession>
<dbReference type="EMBL" id="JANBPK010001418">
    <property type="protein sequence ID" value="KAJ2923112.1"/>
    <property type="molecule type" value="Genomic_DNA"/>
</dbReference>
<feature type="transmembrane region" description="Helical" evidence="2">
    <location>
        <begin position="172"/>
        <end position="200"/>
    </location>
</feature>
<feature type="domain" description="DUF6534" evidence="3">
    <location>
        <begin position="145"/>
        <end position="230"/>
    </location>
</feature>
<name>A0A9W8IUJ2_9AGAR</name>
<keyword evidence="2" id="KW-1133">Transmembrane helix</keyword>
<dbReference type="InterPro" id="IPR045339">
    <property type="entry name" value="DUF6534"/>
</dbReference>
<organism evidence="4 5">
    <name type="scientific">Candolleomyces eurysporus</name>
    <dbReference type="NCBI Taxonomy" id="2828524"/>
    <lineage>
        <taxon>Eukaryota</taxon>
        <taxon>Fungi</taxon>
        <taxon>Dikarya</taxon>
        <taxon>Basidiomycota</taxon>
        <taxon>Agaricomycotina</taxon>
        <taxon>Agaricomycetes</taxon>
        <taxon>Agaricomycetidae</taxon>
        <taxon>Agaricales</taxon>
        <taxon>Agaricineae</taxon>
        <taxon>Psathyrellaceae</taxon>
        <taxon>Candolleomyces</taxon>
    </lineage>
</organism>
<dbReference type="Proteomes" id="UP001140091">
    <property type="component" value="Unassembled WGS sequence"/>
</dbReference>
<evidence type="ECO:0000259" key="3">
    <source>
        <dbReference type="Pfam" id="PF20152"/>
    </source>
</evidence>
<dbReference type="PANTHER" id="PTHR40465">
    <property type="entry name" value="CHROMOSOME 1, WHOLE GENOME SHOTGUN SEQUENCE"/>
    <property type="match status" value="1"/>
</dbReference>
<dbReference type="PANTHER" id="PTHR40465:SF1">
    <property type="entry name" value="DUF6534 DOMAIN-CONTAINING PROTEIN"/>
    <property type="match status" value="1"/>
</dbReference>
<feature type="transmembrane region" description="Helical" evidence="2">
    <location>
        <begin position="12"/>
        <end position="35"/>
    </location>
</feature>
<evidence type="ECO:0000256" key="2">
    <source>
        <dbReference type="SAM" id="Phobius"/>
    </source>
</evidence>
<dbReference type="AlphaFoldDB" id="A0A9W8IUJ2"/>
<evidence type="ECO:0000313" key="4">
    <source>
        <dbReference type="EMBL" id="KAJ2923112.1"/>
    </source>
</evidence>
<feature type="compositionally biased region" description="Basic residues" evidence="1">
    <location>
        <begin position="283"/>
        <end position="294"/>
    </location>
</feature>
<dbReference type="Pfam" id="PF20152">
    <property type="entry name" value="DUF6534"/>
    <property type="match status" value="1"/>
</dbReference>
<comment type="caution">
    <text evidence="4">The sequence shown here is derived from an EMBL/GenBank/DDBJ whole genome shotgun (WGS) entry which is preliminary data.</text>
</comment>
<protein>
    <recommendedName>
        <fullName evidence="3">DUF6534 domain-containing protein</fullName>
    </recommendedName>
</protein>
<feature type="region of interest" description="Disordered" evidence="1">
    <location>
        <begin position="260"/>
        <end position="314"/>
    </location>
</feature>
<sequence length="314" mass="34554">MSPGASGTTLGAAFAGFTIGAVLFGITITQAYNYFMYANAPSKSQRISVIIILILDSLHFAFSVHMLFNYLLQISGSTNVIPWVVCVLISLQESEGIHLISFHSLLSMAHLVFFVIYVQGQKIKVIHSFTLEFEYVIYVGFGTTAFIDMGIAAAMCLMLYKSSKGVTRRSNMIVTTLIQYVVGTGLLTSLGALMCMVLYIAKPVSLLYLGVEYSMTKLYAISVLALYNSQSRLREQWNEPADLKGGSMLYFAGPEKGVVGGGSSGQEGSSSTQVTTSDEYTRHYRRSRRHRRRTSSLPGSPEDSDYRPLTRGEL</sequence>
<keyword evidence="5" id="KW-1185">Reference proteome</keyword>
<gene>
    <name evidence="4" type="ORF">H1R20_g13984</name>
</gene>